<dbReference type="InterPro" id="IPR043605">
    <property type="entry name" value="DUF883_C"/>
</dbReference>
<dbReference type="RefSeq" id="WP_202662469.1">
    <property type="nucleotide sequence ID" value="NZ_JAESVP010000011.1"/>
</dbReference>
<reference evidence="3" key="1">
    <citation type="submission" date="2021-01" db="EMBL/GenBank/DDBJ databases">
        <title>Genome seq and assembly of Tabrizicola sp. KVB23.</title>
        <authorList>
            <person name="Chhetri G."/>
        </authorList>
    </citation>
    <scope>NUCLEOTIDE SEQUENCE</scope>
    <source>
        <strain evidence="3">KVB23</strain>
    </source>
</reference>
<gene>
    <name evidence="3" type="ORF">JI744_17520</name>
</gene>
<comment type="caution">
    <text evidence="3">The sequence shown here is derived from an EMBL/GenBank/DDBJ whole genome shotgun (WGS) entry which is preliminary data.</text>
</comment>
<dbReference type="Proteomes" id="UP000619033">
    <property type="component" value="Unassembled WGS sequence"/>
</dbReference>
<accession>A0A8J7MVQ9</accession>
<name>A0A8J7MVQ9_9RHOB</name>
<feature type="domain" description="DUF883" evidence="2">
    <location>
        <begin position="89"/>
        <end position="117"/>
    </location>
</feature>
<sequence length="117" mass="12033">MARNSKAAAEVEAKVDKALEQLDPTLADALRAQFQTLKDEIATLTATVGDIGRTGVETLRTTATGAQAAAGETLADAKARVAGTKDEVEAYARQNPAQAMGIAAGVGLLVGLLLARR</sequence>
<dbReference type="Pfam" id="PF19029">
    <property type="entry name" value="DUF883_C"/>
    <property type="match status" value="1"/>
</dbReference>
<evidence type="ECO:0000313" key="3">
    <source>
        <dbReference type="EMBL" id="MBL4929906.1"/>
    </source>
</evidence>
<protein>
    <submittedName>
        <fullName evidence="3">DUF883 family protein</fullName>
    </submittedName>
</protein>
<feature type="coiled-coil region" evidence="1">
    <location>
        <begin position="1"/>
        <end position="47"/>
    </location>
</feature>
<evidence type="ECO:0000256" key="1">
    <source>
        <dbReference type="SAM" id="Coils"/>
    </source>
</evidence>
<evidence type="ECO:0000313" key="4">
    <source>
        <dbReference type="Proteomes" id="UP000619033"/>
    </source>
</evidence>
<evidence type="ECO:0000259" key="2">
    <source>
        <dbReference type="Pfam" id="PF19029"/>
    </source>
</evidence>
<dbReference type="AlphaFoldDB" id="A0A8J7MVQ9"/>
<proteinExistence type="predicted"/>
<keyword evidence="4" id="KW-1185">Reference proteome</keyword>
<keyword evidence="1" id="KW-0175">Coiled coil</keyword>
<organism evidence="3 4">
    <name type="scientific">Fuscibacter oryzae</name>
    <dbReference type="NCBI Taxonomy" id="2803939"/>
    <lineage>
        <taxon>Bacteria</taxon>
        <taxon>Pseudomonadati</taxon>
        <taxon>Pseudomonadota</taxon>
        <taxon>Alphaproteobacteria</taxon>
        <taxon>Rhodobacterales</taxon>
        <taxon>Paracoccaceae</taxon>
        <taxon>Fuscibacter</taxon>
    </lineage>
</organism>
<dbReference type="EMBL" id="JAESVP010000011">
    <property type="protein sequence ID" value="MBL4929906.1"/>
    <property type="molecule type" value="Genomic_DNA"/>
</dbReference>